<feature type="region of interest" description="Disordered" evidence="10">
    <location>
        <begin position="385"/>
        <end position="420"/>
    </location>
</feature>
<keyword evidence="5" id="KW-0997">Cell inner membrane</keyword>
<dbReference type="OrthoDB" id="7053339at2"/>
<feature type="transmembrane region" description="Helical" evidence="11">
    <location>
        <begin position="51"/>
        <end position="73"/>
    </location>
</feature>
<comment type="pathway">
    <text evidence="3">Porphyrin-containing compound metabolism; protoheme biosynthesis.</text>
</comment>
<organism evidence="13 14">
    <name type="scientific">Pseudoxanthomonas winnipegensis</name>
    <dbReference type="NCBI Taxonomy" id="2480810"/>
    <lineage>
        <taxon>Bacteria</taxon>
        <taxon>Pseudomonadati</taxon>
        <taxon>Pseudomonadota</taxon>
        <taxon>Gammaproteobacteria</taxon>
        <taxon>Lysobacterales</taxon>
        <taxon>Lysobacteraceae</taxon>
        <taxon>Pseudoxanthomonas</taxon>
    </lineage>
</organism>
<comment type="caution">
    <text evidence="13">The sequence shown here is derived from an EMBL/GenBank/DDBJ whole genome shotgun (WGS) entry which is preliminary data.</text>
</comment>
<name>A0A4Q8L5V8_9GAMM</name>
<evidence type="ECO:0000256" key="1">
    <source>
        <dbReference type="ARBA" id="ARBA00002962"/>
    </source>
</evidence>
<evidence type="ECO:0000256" key="2">
    <source>
        <dbReference type="ARBA" id="ARBA00004429"/>
    </source>
</evidence>
<comment type="function">
    <text evidence="1">Involved in a late step of protoheme IX synthesis.</text>
</comment>
<dbReference type="GO" id="GO:0042168">
    <property type="term" value="P:heme metabolic process"/>
    <property type="evidence" value="ECO:0007669"/>
    <property type="project" value="InterPro"/>
</dbReference>
<keyword evidence="7 11" id="KW-1133">Transmembrane helix</keyword>
<dbReference type="EMBL" id="SHMC01000009">
    <property type="protein sequence ID" value="TAA21383.1"/>
    <property type="molecule type" value="Genomic_DNA"/>
</dbReference>
<dbReference type="GO" id="GO:0005886">
    <property type="term" value="C:plasma membrane"/>
    <property type="evidence" value="ECO:0007669"/>
    <property type="project" value="UniProtKB-SubCell"/>
</dbReference>
<evidence type="ECO:0000256" key="4">
    <source>
        <dbReference type="ARBA" id="ARBA00022475"/>
    </source>
</evidence>
<dbReference type="InterPro" id="IPR005254">
    <property type="entry name" value="Heme_biosyn_assoc_TPR_pro"/>
</dbReference>
<evidence type="ECO:0000259" key="12">
    <source>
        <dbReference type="Pfam" id="PF07219"/>
    </source>
</evidence>
<feature type="compositionally biased region" description="Basic and acidic residues" evidence="10">
    <location>
        <begin position="408"/>
        <end position="420"/>
    </location>
</feature>
<evidence type="ECO:0000256" key="8">
    <source>
        <dbReference type="ARBA" id="ARBA00023136"/>
    </source>
</evidence>
<dbReference type="Pfam" id="PF07219">
    <property type="entry name" value="HemY_N"/>
    <property type="match status" value="1"/>
</dbReference>
<evidence type="ECO:0000256" key="5">
    <source>
        <dbReference type="ARBA" id="ARBA00022519"/>
    </source>
</evidence>
<feature type="compositionally biased region" description="Basic and acidic residues" evidence="10">
    <location>
        <begin position="392"/>
        <end position="401"/>
    </location>
</feature>
<dbReference type="Proteomes" id="UP000292627">
    <property type="component" value="Unassembled WGS sequence"/>
</dbReference>
<evidence type="ECO:0000313" key="13">
    <source>
        <dbReference type="EMBL" id="TAA21383.1"/>
    </source>
</evidence>
<protein>
    <submittedName>
        <fullName evidence="13">Heme biosynthesis protein HemY</fullName>
    </submittedName>
</protein>
<evidence type="ECO:0000256" key="3">
    <source>
        <dbReference type="ARBA" id="ARBA00004744"/>
    </source>
</evidence>
<evidence type="ECO:0000256" key="9">
    <source>
        <dbReference type="ARBA" id="ARBA00023244"/>
    </source>
</evidence>
<sequence>MKTLRIVVILLVLVALGVIGAQWLAREDIRDWGEVFVRVGGYDVTATVPGAILALIVAALVLWIVWTLLALPFRAWGRHRRKRARAQLIEGLEAVQHGHWLRAEKLLDRAAQDAEVGTAARIAAVRAARARGDAAALERHLQALAQRDATAHALLLAEDALAADMPAQALVALDAPGAQPLPPRGLVLRAQALAEVGRAGDAWGLLGPLRQHKALSPPDYALLETRLAARALEQAGDANALAERWELVPKPLRTERAVVAAYATRAAALRWDDAATHALEHALDSRWDEDLIALYGRLPVGKLDSRRASAQRWLQAHSDSPALLLTLARLARQQGQWPQAQEFLHRALAQGGGAEAWEELGHGYAAAGEDLLARRSYANALAAQRGELPATEPDRDLRQQIHDQAVTETRDEHGLPRLRE</sequence>
<dbReference type="Pfam" id="PF14559">
    <property type="entry name" value="TPR_19"/>
    <property type="match status" value="1"/>
</dbReference>
<evidence type="ECO:0000256" key="7">
    <source>
        <dbReference type="ARBA" id="ARBA00022989"/>
    </source>
</evidence>
<dbReference type="InterPro" id="IPR011990">
    <property type="entry name" value="TPR-like_helical_dom_sf"/>
</dbReference>
<dbReference type="GO" id="GO:0006779">
    <property type="term" value="P:porphyrin-containing compound biosynthetic process"/>
    <property type="evidence" value="ECO:0007669"/>
    <property type="project" value="UniProtKB-KW"/>
</dbReference>
<reference evidence="13 14" key="1">
    <citation type="submission" date="2019-02" db="EMBL/GenBank/DDBJ databases">
        <title>WGS of Pseudoxanthomonas species novum from clinical isolates.</title>
        <authorList>
            <person name="Bernier A.-M."/>
            <person name="Bernard K."/>
            <person name="Vachon A."/>
        </authorList>
    </citation>
    <scope>NUCLEOTIDE SEQUENCE [LARGE SCALE GENOMIC DNA]</scope>
    <source>
        <strain evidence="13 14">NML171200</strain>
    </source>
</reference>
<dbReference type="Gene3D" id="1.25.40.10">
    <property type="entry name" value="Tetratricopeptide repeat domain"/>
    <property type="match status" value="1"/>
</dbReference>
<dbReference type="NCBIfam" id="TIGR00540">
    <property type="entry name" value="TPR_hemY_coli"/>
    <property type="match status" value="1"/>
</dbReference>
<dbReference type="InterPro" id="IPR010817">
    <property type="entry name" value="HemY_N"/>
</dbReference>
<evidence type="ECO:0000256" key="10">
    <source>
        <dbReference type="SAM" id="MobiDB-lite"/>
    </source>
</evidence>
<keyword evidence="9" id="KW-0627">Porphyrin biosynthesis</keyword>
<dbReference type="AlphaFoldDB" id="A0A4Q8L5V8"/>
<proteinExistence type="predicted"/>
<keyword evidence="8 11" id="KW-0472">Membrane</keyword>
<keyword evidence="6 11" id="KW-0812">Transmembrane</keyword>
<evidence type="ECO:0000256" key="11">
    <source>
        <dbReference type="SAM" id="Phobius"/>
    </source>
</evidence>
<dbReference type="UniPathway" id="UPA00252"/>
<gene>
    <name evidence="13" type="ORF">EA660_17935</name>
</gene>
<dbReference type="SUPFAM" id="SSF48452">
    <property type="entry name" value="TPR-like"/>
    <property type="match status" value="1"/>
</dbReference>
<accession>A0A4Q8L5V8</accession>
<dbReference type="RefSeq" id="WP_130552824.1">
    <property type="nucleotide sequence ID" value="NZ_SHMC01000009.1"/>
</dbReference>
<feature type="domain" description="HemY N-terminal" evidence="12">
    <location>
        <begin position="33"/>
        <end position="132"/>
    </location>
</feature>
<comment type="subcellular location">
    <subcellularLocation>
        <location evidence="2">Cell inner membrane</location>
        <topology evidence="2">Multi-pass membrane protein</topology>
    </subcellularLocation>
</comment>
<evidence type="ECO:0000313" key="14">
    <source>
        <dbReference type="Proteomes" id="UP000292627"/>
    </source>
</evidence>
<evidence type="ECO:0000256" key="6">
    <source>
        <dbReference type="ARBA" id="ARBA00022692"/>
    </source>
</evidence>
<keyword evidence="4" id="KW-1003">Cell membrane</keyword>